<evidence type="ECO:0000259" key="6">
    <source>
        <dbReference type="Pfam" id="PF02826"/>
    </source>
</evidence>
<gene>
    <name evidence="7" type="ORF">LFYK43_11480</name>
</gene>
<dbReference type="Proteomes" id="UP000286848">
    <property type="component" value="Unassembled WGS sequence"/>
</dbReference>
<keyword evidence="2 4" id="KW-0560">Oxidoreductase</keyword>
<evidence type="ECO:0000256" key="1">
    <source>
        <dbReference type="ARBA" id="ARBA00005854"/>
    </source>
</evidence>
<evidence type="ECO:0000256" key="3">
    <source>
        <dbReference type="ARBA" id="ARBA00023027"/>
    </source>
</evidence>
<keyword evidence="3" id="KW-0520">NAD</keyword>
<dbReference type="CDD" id="cd12155">
    <property type="entry name" value="PGDH_1"/>
    <property type="match status" value="1"/>
</dbReference>
<dbReference type="AlphaFoldDB" id="A0A401IT44"/>
<dbReference type="GO" id="GO:0016616">
    <property type="term" value="F:oxidoreductase activity, acting on the CH-OH group of donors, NAD or NADP as acceptor"/>
    <property type="evidence" value="ECO:0007669"/>
    <property type="project" value="InterPro"/>
</dbReference>
<accession>A0A401IT44</accession>
<dbReference type="OrthoDB" id="9805416at2"/>
<dbReference type="InterPro" id="IPR006140">
    <property type="entry name" value="D-isomer_DH_NAD-bd"/>
</dbReference>
<dbReference type="SUPFAM" id="SSF51735">
    <property type="entry name" value="NAD(P)-binding Rossmann-fold domains"/>
    <property type="match status" value="1"/>
</dbReference>
<dbReference type="Pfam" id="PF00389">
    <property type="entry name" value="2-Hacid_dh"/>
    <property type="match status" value="1"/>
</dbReference>
<protein>
    <submittedName>
        <fullName evidence="7">D-3-phosphoglycerate dehydrogenase</fullName>
    </submittedName>
</protein>
<feature type="domain" description="D-isomer specific 2-hydroxyacid dehydrogenase NAD-binding" evidence="6">
    <location>
        <begin position="109"/>
        <end position="284"/>
    </location>
</feature>
<comment type="caution">
    <text evidence="7">The sequence shown here is derived from an EMBL/GenBank/DDBJ whole genome shotgun (WGS) entry which is preliminary data.</text>
</comment>
<comment type="similarity">
    <text evidence="1 4">Belongs to the D-isomer specific 2-hydroxyacid dehydrogenase family.</text>
</comment>
<dbReference type="PANTHER" id="PTHR43333:SF1">
    <property type="entry name" value="D-ISOMER SPECIFIC 2-HYDROXYACID DEHYDROGENASE NAD-BINDING DOMAIN-CONTAINING PROTEIN"/>
    <property type="match status" value="1"/>
</dbReference>
<dbReference type="RefSeq" id="WP_124976330.1">
    <property type="nucleotide sequence ID" value="NZ_BFFP01000016.1"/>
</dbReference>
<keyword evidence="8" id="KW-1185">Reference proteome</keyword>
<evidence type="ECO:0000313" key="7">
    <source>
        <dbReference type="EMBL" id="GBG94689.1"/>
    </source>
</evidence>
<dbReference type="EMBL" id="BFFP01000016">
    <property type="protein sequence ID" value="GBG94689.1"/>
    <property type="molecule type" value="Genomic_DNA"/>
</dbReference>
<evidence type="ECO:0000313" key="8">
    <source>
        <dbReference type="Proteomes" id="UP000286848"/>
    </source>
</evidence>
<dbReference type="Pfam" id="PF02826">
    <property type="entry name" value="2-Hacid_dh_C"/>
    <property type="match status" value="1"/>
</dbReference>
<evidence type="ECO:0000256" key="2">
    <source>
        <dbReference type="ARBA" id="ARBA00023002"/>
    </source>
</evidence>
<organism evidence="7 8">
    <name type="scientific">Ligilactobacillus salitolerans</name>
    <dbReference type="NCBI Taxonomy" id="1808352"/>
    <lineage>
        <taxon>Bacteria</taxon>
        <taxon>Bacillati</taxon>
        <taxon>Bacillota</taxon>
        <taxon>Bacilli</taxon>
        <taxon>Lactobacillales</taxon>
        <taxon>Lactobacillaceae</taxon>
        <taxon>Ligilactobacillus</taxon>
    </lineage>
</organism>
<dbReference type="InterPro" id="IPR036291">
    <property type="entry name" value="NAD(P)-bd_dom_sf"/>
</dbReference>
<dbReference type="InterPro" id="IPR006139">
    <property type="entry name" value="D-isomer_2_OHA_DH_cat_dom"/>
</dbReference>
<dbReference type="Gene3D" id="3.40.50.720">
    <property type="entry name" value="NAD(P)-binding Rossmann-like Domain"/>
    <property type="match status" value="2"/>
</dbReference>
<name>A0A401IT44_9LACO</name>
<feature type="domain" description="D-isomer specific 2-hydroxyacid dehydrogenase catalytic" evidence="5">
    <location>
        <begin position="20"/>
        <end position="285"/>
    </location>
</feature>
<reference evidence="7 8" key="1">
    <citation type="journal article" date="2019" name="Int. J. Syst. Evol. Microbiol.">
        <title>Lactobacillus salitolerans sp. nov., a novel lactic acid bacterium isolated from spent mushroom substrates.</title>
        <authorList>
            <person name="Tohno M."/>
            <person name="Tanizawa Y."/>
            <person name="Kojima Y."/>
            <person name="Sakamoto M."/>
            <person name="Nakamura Y."/>
            <person name="Ohkuma M."/>
            <person name="Kobayashi H."/>
        </authorList>
    </citation>
    <scope>NUCLEOTIDE SEQUENCE [LARGE SCALE GENOMIC DNA]</scope>
    <source>
        <strain evidence="7 8">YK43</strain>
    </source>
</reference>
<dbReference type="GO" id="GO:0051287">
    <property type="term" value="F:NAD binding"/>
    <property type="evidence" value="ECO:0007669"/>
    <property type="project" value="InterPro"/>
</dbReference>
<evidence type="ECO:0000256" key="4">
    <source>
        <dbReference type="RuleBase" id="RU003719"/>
    </source>
</evidence>
<proteinExistence type="inferred from homology"/>
<dbReference type="SUPFAM" id="SSF52283">
    <property type="entry name" value="Formate/glycerate dehydrogenase catalytic domain-like"/>
    <property type="match status" value="1"/>
</dbReference>
<sequence>MKILVLGGNLIHEGANEAFAQFEERTEDQVIFANESLTDEELSQVDIVLGNKAEMVERILSLPHSRLKWIQAFSAGVDYYPLAKFAHQGILLSNASGIHAEPIAETVFGIMLSQMRGIKEAVLNQADSKWDPSAGKFTLLSGKKMVVFGTGHIGSRIGELGQAFKMETIGINHSGHAAAGFNSTLPISEAADPAIVQADVIVNALPLTKETKGFYDQKFFAKLKRSPLFVNIGRGPSVVTADLISALENGQVGEAGLDVADPEPLPADSPLWQMPNVLITPHVSGSYSNYVEGVLEIFEENLRQYHQDGTLVRNEVDLQKGY</sequence>
<dbReference type="PANTHER" id="PTHR43333">
    <property type="entry name" value="2-HACID_DH_C DOMAIN-CONTAINING PROTEIN"/>
    <property type="match status" value="1"/>
</dbReference>
<evidence type="ECO:0000259" key="5">
    <source>
        <dbReference type="Pfam" id="PF00389"/>
    </source>
</evidence>